<dbReference type="AlphaFoldDB" id="A0A814Q871"/>
<feature type="compositionally biased region" description="Polar residues" evidence="1">
    <location>
        <begin position="285"/>
        <end position="296"/>
    </location>
</feature>
<dbReference type="Proteomes" id="UP000663832">
    <property type="component" value="Unassembled WGS sequence"/>
</dbReference>
<feature type="region of interest" description="Disordered" evidence="1">
    <location>
        <begin position="153"/>
        <end position="176"/>
    </location>
</feature>
<evidence type="ECO:0000313" key="4">
    <source>
        <dbReference type="Proteomes" id="UP000663832"/>
    </source>
</evidence>
<proteinExistence type="predicted"/>
<feature type="region of interest" description="Disordered" evidence="1">
    <location>
        <begin position="203"/>
        <end position="246"/>
    </location>
</feature>
<name>A0A814Q871_9BILA</name>
<keyword evidence="4" id="KW-1185">Reference proteome</keyword>
<evidence type="ECO:0000313" key="5">
    <source>
        <dbReference type="Proteomes" id="UP000663877"/>
    </source>
</evidence>
<dbReference type="EMBL" id="CAJNOM010000417">
    <property type="protein sequence ID" value="CAF1425707.1"/>
    <property type="molecule type" value="Genomic_DNA"/>
</dbReference>
<reference evidence="2" key="1">
    <citation type="submission" date="2021-02" db="EMBL/GenBank/DDBJ databases">
        <authorList>
            <person name="Nowell W R."/>
        </authorList>
    </citation>
    <scope>NUCLEOTIDE SEQUENCE</scope>
</reference>
<organism evidence="2 5">
    <name type="scientific">Adineta steineri</name>
    <dbReference type="NCBI Taxonomy" id="433720"/>
    <lineage>
        <taxon>Eukaryota</taxon>
        <taxon>Metazoa</taxon>
        <taxon>Spiralia</taxon>
        <taxon>Gnathifera</taxon>
        <taxon>Rotifera</taxon>
        <taxon>Eurotatoria</taxon>
        <taxon>Bdelloidea</taxon>
        <taxon>Adinetida</taxon>
        <taxon>Adinetidae</taxon>
        <taxon>Adineta</taxon>
    </lineage>
</organism>
<feature type="compositionally biased region" description="Polar residues" evidence="1">
    <location>
        <begin position="126"/>
        <end position="137"/>
    </location>
</feature>
<dbReference type="Proteomes" id="UP000663877">
    <property type="component" value="Unassembled WGS sequence"/>
</dbReference>
<dbReference type="OrthoDB" id="10018331at2759"/>
<feature type="compositionally biased region" description="Low complexity" evidence="1">
    <location>
        <begin position="153"/>
        <end position="173"/>
    </location>
</feature>
<evidence type="ECO:0000313" key="3">
    <source>
        <dbReference type="EMBL" id="CAF1425707.1"/>
    </source>
</evidence>
<evidence type="ECO:0000256" key="1">
    <source>
        <dbReference type="SAM" id="MobiDB-lite"/>
    </source>
</evidence>
<comment type="caution">
    <text evidence="2">The sequence shown here is derived from an EMBL/GenBank/DDBJ whole genome shotgun (WGS) entry which is preliminary data.</text>
</comment>
<accession>A0A814Q871</accession>
<gene>
    <name evidence="2" type="ORF">BJG266_LOCUS22219</name>
    <name evidence="3" type="ORF">QVE165_LOCUS38606</name>
</gene>
<sequence length="311" mass="35460">MAELTNHTETNLFTTSSNEHTLFAGTLRNWGDPLLQGQEPIPVPICPRCATCRCESLKALPKSSASQRYHHHHQKYHEPSCPNFRQHERARTTSKQRQVNKPKRRVNSYDPSITLDNHKSLKKQSMEYSSSASSTPLIKQRHSFSKIPVRISTSSSTLTTTTTTASEYSPASSVYESRSLNLKTKIPRPIVKLNSSYPTLFTHTNQTISSSDDDDDDFDDDDHDHNSLNGDVHPTPPSMSTNELSHTNMLPKKKKKNIIMMYCTSNHIDDIDDQVLIKKKKKKMSSSPRIHSFSESSSDEQHEQRFWYKEG</sequence>
<feature type="region of interest" description="Disordered" evidence="1">
    <location>
        <begin position="280"/>
        <end position="311"/>
    </location>
</feature>
<evidence type="ECO:0000313" key="2">
    <source>
        <dbReference type="EMBL" id="CAF1116704.1"/>
    </source>
</evidence>
<feature type="compositionally biased region" description="Basic residues" evidence="1">
    <location>
        <begin position="92"/>
        <end position="106"/>
    </location>
</feature>
<feature type="compositionally biased region" description="Acidic residues" evidence="1">
    <location>
        <begin position="211"/>
        <end position="222"/>
    </location>
</feature>
<feature type="region of interest" description="Disordered" evidence="1">
    <location>
        <begin position="65"/>
        <end position="141"/>
    </location>
</feature>
<protein>
    <submittedName>
        <fullName evidence="2">Uncharacterized protein</fullName>
    </submittedName>
</protein>
<dbReference type="EMBL" id="CAJNOI010000138">
    <property type="protein sequence ID" value="CAF1116704.1"/>
    <property type="molecule type" value="Genomic_DNA"/>
</dbReference>
<feature type="compositionally biased region" description="Basic and acidic residues" evidence="1">
    <location>
        <begin position="299"/>
        <end position="311"/>
    </location>
</feature>